<keyword evidence="8" id="KW-0539">Nucleus</keyword>
<keyword evidence="5" id="KW-0862">Zinc</keyword>
<organism evidence="11 12">
    <name type="scientific">Pristionchus entomophagus</name>
    <dbReference type="NCBI Taxonomy" id="358040"/>
    <lineage>
        <taxon>Eukaryota</taxon>
        <taxon>Metazoa</taxon>
        <taxon>Ecdysozoa</taxon>
        <taxon>Nematoda</taxon>
        <taxon>Chromadorea</taxon>
        <taxon>Rhabditida</taxon>
        <taxon>Rhabditina</taxon>
        <taxon>Diplogasteromorpha</taxon>
        <taxon>Diplogasteroidea</taxon>
        <taxon>Neodiplogasteridae</taxon>
        <taxon>Pristionchus</taxon>
    </lineage>
</organism>
<dbReference type="Pfam" id="PF00096">
    <property type="entry name" value="zf-C2H2"/>
    <property type="match status" value="1"/>
</dbReference>
<keyword evidence="7" id="KW-0804">Transcription</keyword>
<evidence type="ECO:0000256" key="4">
    <source>
        <dbReference type="ARBA" id="ARBA00022771"/>
    </source>
</evidence>
<dbReference type="EMBL" id="BTSX01000003">
    <property type="protein sequence ID" value="GMS90288.1"/>
    <property type="molecule type" value="Genomic_DNA"/>
</dbReference>
<dbReference type="GO" id="GO:0005634">
    <property type="term" value="C:nucleus"/>
    <property type="evidence" value="ECO:0007669"/>
    <property type="project" value="UniProtKB-SubCell"/>
</dbReference>
<name>A0AAV5T4T0_9BILA</name>
<evidence type="ECO:0000256" key="9">
    <source>
        <dbReference type="PROSITE-ProRule" id="PRU00042"/>
    </source>
</evidence>
<feature type="non-terminal residue" evidence="11">
    <location>
        <position position="195"/>
    </location>
</feature>
<keyword evidence="6" id="KW-0805">Transcription regulation</keyword>
<feature type="domain" description="C2H2-type" evidence="10">
    <location>
        <begin position="171"/>
        <end position="195"/>
    </location>
</feature>
<feature type="domain" description="C2H2-type" evidence="10">
    <location>
        <begin position="95"/>
        <end position="122"/>
    </location>
</feature>
<dbReference type="InterPro" id="IPR050636">
    <property type="entry name" value="C2H2-ZF_domain-containing"/>
</dbReference>
<evidence type="ECO:0000313" key="12">
    <source>
        <dbReference type="Proteomes" id="UP001432027"/>
    </source>
</evidence>
<reference evidence="11" key="1">
    <citation type="submission" date="2023-10" db="EMBL/GenBank/DDBJ databases">
        <title>Genome assembly of Pristionchus species.</title>
        <authorList>
            <person name="Yoshida K."/>
            <person name="Sommer R.J."/>
        </authorList>
    </citation>
    <scope>NUCLEOTIDE SEQUENCE</scope>
    <source>
        <strain evidence="11">RS0144</strain>
    </source>
</reference>
<dbReference type="SUPFAM" id="SSF57667">
    <property type="entry name" value="beta-beta-alpha zinc fingers"/>
    <property type="match status" value="2"/>
</dbReference>
<gene>
    <name evidence="11" type="ORF">PENTCL1PPCAC_12463</name>
</gene>
<dbReference type="GO" id="GO:0008270">
    <property type="term" value="F:zinc ion binding"/>
    <property type="evidence" value="ECO:0007669"/>
    <property type="project" value="UniProtKB-KW"/>
</dbReference>
<dbReference type="GO" id="GO:0000122">
    <property type="term" value="P:negative regulation of transcription by RNA polymerase II"/>
    <property type="evidence" value="ECO:0007669"/>
    <property type="project" value="UniProtKB-ARBA"/>
</dbReference>
<dbReference type="AlphaFoldDB" id="A0AAV5T4T0"/>
<dbReference type="Gene3D" id="3.30.160.60">
    <property type="entry name" value="Classic Zinc Finger"/>
    <property type="match status" value="3"/>
</dbReference>
<dbReference type="FunFam" id="3.30.160.60:FF:000446">
    <property type="entry name" value="Zinc finger protein"/>
    <property type="match status" value="1"/>
</dbReference>
<evidence type="ECO:0000313" key="11">
    <source>
        <dbReference type="EMBL" id="GMS90288.1"/>
    </source>
</evidence>
<dbReference type="SMART" id="SM00355">
    <property type="entry name" value="ZnF_C2H2"/>
    <property type="match status" value="5"/>
</dbReference>
<comment type="caution">
    <text evidence="11">The sequence shown here is derived from an EMBL/GenBank/DDBJ whole genome shotgun (WGS) entry which is preliminary data.</text>
</comment>
<proteinExistence type="predicted"/>
<evidence type="ECO:0000259" key="10">
    <source>
        <dbReference type="PROSITE" id="PS50157"/>
    </source>
</evidence>
<feature type="domain" description="C2H2-type" evidence="10">
    <location>
        <begin position="37"/>
        <end position="64"/>
    </location>
</feature>
<keyword evidence="12" id="KW-1185">Reference proteome</keyword>
<evidence type="ECO:0000256" key="2">
    <source>
        <dbReference type="ARBA" id="ARBA00022723"/>
    </source>
</evidence>
<keyword evidence="4 9" id="KW-0863">Zinc-finger</keyword>
<evidence type="ECO:0000256" key="1">
    <source>
        <dbReference type="ARBA" id="ARBA00004123"/>
    </source>
</evidence>
<sequence length="195" mass="22530">NGNMYSMCDNLIEEESEKNETSLNESRLGSEKKVEKFPCGLCSFVAHSQDDLGCHMTRHSGYRPHKCTIAECTESFANASILKTHLRVFHKMKPFRCSICGEMFYKYKKLVRHKRIHEEDLIEEEREKDETSLKESEKRVENFPCGVCSYVSVSHDGLRHHMTRHYGELLSKCTIGECTEAFPSSSVLKSHLRVF</sequence>
<keyword evidence="2" id="KW-0479">Metal-binding</keyword>
<dbReference type="PROSITE" id="PS00028">
    <property type="entry name" value="ZINC_FINGER_C2H2_1"/>
    <property type="match status" value="2"/>
</dbReference>
<dbReference type="PANTHER" id="PTHR47772:SF4">
    <property type="entry name" value="ZFP64 ZINC FINGER PROTEIN"/>
    <property type="match status" value="1"/>
</dbReference>
<evidence type="ECO:0000256" key="6">
    <source>
        <dbReference type="ARBA" id="ARBA00023015"/>
    </source>
</evidence>
<dbReference type="PANTHER" id="PTHR47772">
    <property type="entry name" value="ZINC FINGER PROTEIN 200"/>
    <property type="match status" value="1"/>
</dbReference>
<evidence type="ECO:0000256" key="3">
    <source>
        <dbReference type="ARBA" id="ARBA00022737"/>
    </source>
</evidence>
<feature type="non-terminal residue" evidence="11">
    <location>
        <position position="1"/>
    </location>
</feature>
<evidence type="ECO:0000256" key="5">
    <source>
        <dbReference type="ARBA" id="ARBA00022833"/>
    </source>
</evidence>
<dbReference type="PROSITE" id="PS50157">
    <property type="entry name" value="ZINC_FINGER_C2H2_2"/>
    <property type="match status" value="4"/>
</dbReference>
<dbReference type="InterPro" id="IPR036236">
    <property type="entry name" value="Znf_C2H2_sf"/>
</dbReference>
<protein>
    <recommendedName>
        <fullName evidence="10">C2H2-type domain-containing protein</fullName>
    </recommendedName>
</protein>
<evidence type="ECO:0000256" key="8">
    <source>
        <dbReference type="ARBA" id="ARBA00023242"/>
    </source>
</evidence>
<dbReference type="InterPro" id="IPR013087">
    <property type="entry name" value="Znf_C2H2_type"/>
</dbReference>
<accession>A0AAV5T4T0</accession>
<feature type="domain" description="C2H2-type" evidence="10">
    <location>
        <begin position="65"/>
        <end position="94"/>
    </location>
</feature>
<comment type="subcellular location">
    <subcellularLocation>
        <location evidence="1">Nucleus</location>
    </subcellularLocation>
</comment>
<dbReference type="Proteomes" id="UP001432027">
    <property type="component" value="Unassembled WGS sequence"/>
</dbReference>
<evidence type="ECO:0000256" key="7">
    <source>
        <dbReference type="ARBA" id="ARBA00023163"/>
    </source>
</evidence>
<keyword evidence="3" id="KW-0677">Repeat</keyword>